<gene>
    <name evidence="1" type="ORF">E3O44_12680</name>
</gene>
<organism evidence="1 2">
    <name type="scientific">Cryobacterium algoricola</name>
    <dbReference type="NCBI Taxonomy" id="1259183"/>
    <lineage>
        <taxon>Bacteria</taxon>
        <taxon>Bacillati</taxon>
        <taxon>Actinomycetota</taxon>
        <taxon>Actinomycetes</taxon>
        <taxon>Micrococcales</taxon>
        <taxon>Microbacteriaceae</taxon>
        <taxon>Cryobacterium</taxon>
    </lineage>
</organism>
<accession>A0ABY2IAU5</accession>
<proteinExistence type="predicted"/>
<dbReference type="RefSeq" id="WP_134535145.1">
    <property type="nucleotide sequence ID" value="NZ_SOFG01000016.1"/>
</dbReference>
<dbReference type="EMBL" id="SOFG01000016">
    <property type="protein sequence ID" value="TFB85851.1"/>
    <property type="molecule type" value="Genomic_DNA"/>
</dbReference>
<dbReference type="Proteomes" id="UP000297608">
    <property type="component" value="Unassembled WGS sequence"/>
</dbReference>
<evidence type="ECO:0000313" key="1">
    <source>
        <dbReference type="EMBL" id="TFB85851.1"/>
    </source>
</evidence>
<sequence>MSRLDLIKTYSLDGLADGFDESTYLTFQPLSNDYSNEIMDKLKHLRKDDEEGAVAIFLEAAKHSFQGGRVVVGGQTVDAEVDDLDALGKIVLTDIFTTINQSKFVAPNA</sequence>
<comment type="caution">
    <text evidence="1">The sequence shown here is derived from an EMBL/GenBank/DDBJ whole genome shotgun (WGS) entry which is preliminary data.</text>
</comment>
<name>A0ABY2IAU5_9MICO</name>
<protein>
    <submittedName>
        <fullName evidence="1">Uncharacterized protein</fullName>
    </submittedName>
</protein>
<keyword evidence="2" id="KW-1185">Reference proteome</keyword>
<reference evidence="1 2" key="1">
    <citation type="submission" date="2019-03" db="EMBL/GenBank/DDBJ databases">
        <title>Genomics of glacier-inhabiting Cryobacterium strains.</title>
        <authorList>
            <person name="Liu Q."/>
            <person name="Xin Y.-H."/>
        </authorList>
    </citation>
    <scope>NUCLEOTIDE SEQUENCE [LARGE SCALE GENOMIC DNA]</scope>
    <source>
        <strain evidence="1 2">MDB2-B</strain>
    </source>
</reference>
<evidence type="ECO:0000313" key="2">
    <source>
        <dbReference type="Proteomes" id="UP000297608"/>
    </source>
</evidence>